<evidence type="ECO:0000313" key="7">
    <source>
        <dbReference type="EMBL" id="RKP02974.1"/>
    </source>
</evidence>
<dbReference type="SMART" id="SM00360">
    <property type="entry name" value="RRM"/>
    <property type="match status" value="2"/>
</dbReference>
<feature type="domain" description="PUM-HD" evidence="6">
    <location>
        <begin position="1420"/>
        <end position="1801"/>
    </location>
</feature>
<dbReference type="PROSITE" id="PS50102">
    <property type="entry name" value="RRM"/>
    <property type="match status" value="2"/>
</dbReference>
<feature type="region of interest" description="Disordered" evidence="4">
    <location>
        <begin position="797"/>
        <end position="883"/>
    </location>
</feature>
<accession>A0A4P9XC05</accession>
<keyword evidence="2" id="KW-0694">RNA-binding</keyword>
<feature type="compositionally biased region" description="Polar residues" evidence="4">
    <location>
        <begin position="171"/>
        <end position="181"/>
    </location>
</feature>
<dbReference type="SUPFAM" id="SSF48371">
    <property type="entry name" value="ARM repeat"/>
    <property type="match status" value="1"/>
</dbReference>
<sequence>MDCFEPPIPAAAPGLDGPGPGAAGTDAFPPRVAVAPSPIGSRRSRAETFSSVATAVPTAALGPPGPATAAPAGAGHRHAFGDLSTGFPPAGTAAAPGAAAAAAAAAARSRAGSFSLVPTHSQHGAGGQHGSAHTAISANVNAAFGPSMFASKWQPADLSSPRARPTPPELTPTSQHGTSRRGSAASTALDTALLLGSSGSSGGGSCSSGGGSGGGGGFGPASPTPPTSAGLPRDADDVPHLSRTLDYLGLADGETSPGLPRSSLGPAASSSTVTHDASGWPIASTAAAASAAAAHAYGPPSLHSHAPPSATPSGASSPAPSTPFGQTATPSSGASLAHTPTLGRITLGASIRASLSRHAAFASPTAPTGIHGPALLHGTVPASSLGRSHPGSGAHSVAHSPSLAAAMPPLPVATTATPPPPPPAASTPGSAAATPGQPFPPPAGPFRSRSYSMGVYHDAARAAAPAGRGYAGPLGHPAGIGSPGLHHPLSPSLGLHPAAGLGGIEPPAAGPHPHGLRSRASSTIGTGHDQMTQHLRLKGSHGGFDGVHGGRLLGYGGGSTGPGGGGSNSTPNGASMVPHGSPLVGAPGSIGKARRETFDEWLQPLVPVSVPASASASASASAAASASMSPTMARSSGLALHYGMPTGPIALSPSTAQPPSSYGVSPYLTGPPSSTASQILAAGAATSGGHPEPSPSLLGMVSPPMPPVGGGGGGGGVSLFDPHAAAYPPVDWGAPLHDLAASHPPHAEHALAYGSPHMMAAMAAMPHAAGVHGMPAAMTHFVRPGYPGMVALPSPGPRYATPGSGPKGPEGPSTAASSTASSPSLHATSLPASNGAYASHHQHHQHQHPYPYGHHPYAAHHHVGSHGGHGSHGGGHGHQQPTRSLWIGNLDTSLTSADLLHIFQPFGPIESLRILPEKECAFINYLRVEDAIAARDGMQGDRLGNAVIRVGFGKTDNLHPHYAAQALSAASAPASASTAAAPTMGMALPTAFDPAHASASAAGSGVATPTSNAMLIMMNGAASTSAMMMMMNGVAATAAAGSASAGPTRSNSLHDHGHNHGLGSHSLGGHPPTMPLSHPGAGLYHPLPTHGPGMGLGLGIGQGPSMGMATAGGNGPHHPSASANSHDMPAAAAATTTTTTTTATTASTASTAAPSSSTASSSAATGATTTPTQSLWVGNIPPSTDPLELERLFSQFGPIESARVLTHKNCGFVNFDRLADAVAARQAMHGREWAPGCTMKIGFAKVPGKMDLVGTNSTIPGASHAAAHGLLLGAGVNHPSHAADASAAGSHGGPHGPGGSSSNGGGGGGGVHGGGMAVSTGASGLSLNATAAGAATPPSLGLGKLHSVGLRHATPPNAVGGLGPHAHRKPEEMLYHMAMSGSMHLATGTLAAMADAPSAKEGDAAGAAAGHGGGGSGGGMDSVTAGDGTGGAMTDGELLLGPTQYALVTPPLPEPGPRRTDSNRLREIRKRLEASWAPHEIDAAYAEIIDEAVDLCTDYIGNVVIQKIAEHGSEAQKLGLIEKIAPYMAAIGVHKNGTWVVQKVIDTAKTPVQIHAIVTALRPFTPPLLLDQFGNYVVQCCLRLGTHRNQFVFDAMHYKCDEIAQGRFGARAMRACLESQYTTKRQQKFVAIAIVQNAVSLVMNPNGAILITWLLEMSALPGRYRVLAPKLVPHVTTLCRHKLASAAILKLVNQRLELDARDVIISELFYGGRPQPPAGAAPSLSMSVKQILAQNAPFLKNLRDVLTDLHHGVATIQKILASGCISADEKTGLADQVRLVLWSSGPHGLPALMAAAAHTAQHDPHAAASMAATGMTQPLVVFRRLLDELTLIPSRHPPSLAQNLAAAAAAQQQQQQQQQQLASPTPTPPTLGRAHLQRALPMSMPMPMLGPGGIATPPAGMPLLAALHANGVPAQEVVSPLAPLPDVHPPTAPASGGSGHHGGLPPPTAPAAAEDAAGPAGASASIPGQASTGSSVASSPTLSYTGAEPGRAAAAVAATTAASVAPKTATSKA</sequence>
<evidence type="ECO:0000256" key="1">
    <source>
        <dbReference type="ARBA" id="ARBA00022737"/>
    </source>
</evidence>
<gene>
    <name evidence="7" type="ORF">CXG81DRAFT_24380</name>
</gene>
<feature type="region of interest" description="Disordered" evidence="4">
    <location>
        <begin position="363"/>
        <end position="446"/>
    </location>
</feature>
<dbReference type="GO" id="GO:0000288">
    <property type="term" value="P:nuclear-transcribed mRNA catabolic process, deadenylation-dependent decay"/>
    <property type="evidence" value="ECO:0007669"/>
    <property type="project" value="TreeGrafter"/>
</dbReference>
<feature type="compositionally biased region" description="Gly residues" evidence="4">
    <location>
        <begin position="1409"/>
        <end position="1420"/>
    </location>
</feature>
<dbReference type="Gene3D" id="3.30.70.330">
    <property type="match status" value="2"/>
</dbReference>
<feature type="compositionally biased region" description="Low complexity" evidence="4">
    <location>
        <begin position="810"/>
        <end position="839"/>
    </location>
</feature>
<feature type="region of interest" description="Disordered" evidence="4">
    <location>
        <begin position="1843"/>
        <end position="1873"/>
    </location>
</feature>
<feature type="compositionally biased region" description="Low complexity" evidence="4">
    <location>
        <begin position="1843"/>
        <end position="1862"/>
    </location>
</feature>
<reference evidence="8" key="1">
    <citation type="journal article" date="2018" name="Nat. Microbiol.">
        <title>Leveraging single-cell genomics to expand the fungal tree of life.</title>
        <authorList>
            <person name="Ahrendt S.R."/>
            <person name="Quandt C.A."/>
            <person name="Ciobanu D."/>
            <person name="Clum A."/>
            <person name="Salamov A."/>
            <person name="Andreopoulos B."/>
            <person name="Cheng J.F."/>
            <person name="Woyke T."/>
            <person name="Pelin A."/>
            <person name="Henrissat B."/>
            <person name="Reynolds N.K."/>
            <person name="Benny G.L."/>
            <person name="Smith M.E."/>
            <person name="James T.Y."/>
            <person name="Grigoriev I.V."/>
        </authorList>
    </citation>
    <scope>NUCLEOTIDE SEQUENCE [LARGE SCALE GENOMIC DNA]</scope>
    <source>
        <strain evidence="8">ATCC 52028</strain>
    </source>
</reference>
<dbReference type="InterPro" id="IPR033133">
    <property type="entry name" value="PUM-HD"/>
</dbReference>
<dbReference type="InterPro" id="IPR012677">
    <property type="entry name" value="Nucleotide-bd_a/b_plait_sf"/>
</dbReference>
<feature type="repeat" description="Pumilio" evidence="3">
    <location>
        <begin position="1487"/>
        <end position="1522"/>
    </location>
</feature>
<dbReference type="CDD" id="cd00590">
    <property type="entry name" value="RRM_SF"/>
    <property type="match status" value="1"/>
</dbReference>
<dbReference type="SMART" id="SM00025">
    <property type="entry name" value="Pumilio"/>
    <property type="match status" value="6"/>
</dbReference>
<dbReference type="Gene3D" id="1.25.10.10">
    <property type="entry name" value="Leucine-rich Repeat Variant"/>
    <property type="match status" value="1"/>
</dbReference>
<evidence type="ECO:0000259" key="5">
    <source>
        <dbReference type="PROSITE" id="PS50102"/>
    </source>
</evidence>
<feature type="region of interest" description="Disordered" evidence="4">
    <location>
        <begin position="199"/>
        <end position="239"/>
    </location>
</feature>
<dbReference type="PANTHER" id="PTHR47093:SF1">
    <property type="entry name" value="PROTEIN JSN1-RELATED"/>
    <property type="match status" value="1"/>
</dbReference>
<dbReference type="STRING" id="1555241.A0A4P9XC05"/>
<protein>
    <recommendedName>
        <fullName evidence="9">ARM repeat-containing protein</fullName>
    </recommendedName>
</protein>
<feature type="compositionally biased region" description="Gly residues" evidence="4">
    <location>
        <begin position="199"/>
        <end position="219"/>
    </location>
</feature>
<feature type="domain" description="RRM" evidence="5">
    <location>
        <begin position="883"/>
        <end position="955"/>
    </location>
</feature>
<dbReference type="PROSITE" id="PS50303">
    <property type="entry name" value="PUM_HD"/>
    <property type="match status" value="1"/>
</dbReference>
<feature type="compositionally biased region" description="Low complexity" evidence="4">
    <location>
        <begin position="53"/>
        <end position="74"/>
    </location>
</feature>
<keyword evidence="1" id="KW-0677">Repeat</keyword>
<feature type="region of interest" description="Disordered" evidence="4">
    <location>
        <begin position="553"/>
        <end position="588"/>
    </location>
</feature>
<feature type="domain" description="RRM" evidence="5">
    <location>
        <begin position="1173"/>
        <end position="1246"/>
    </location>
</feature>
<feature type="compositionally biased region" description="Low complexity" evidence="4">
    <location>
        <begin position="426"/>
        <end position="436"/>
    </location>
</feature>
<feature type="region of interest" description="Disordered" evidence="4">
    <location>
        <begin position="481"/>
        <end position="526"/>
    </location>
</feature>
<feature type="compositionally biased region" description="Polar residues" evidence="4">
    <location>
        <begin position="1972"/>
        <end position="1984"/>
    </location>
</feature>
<feature type="compositionally biased region" description="Low complexity" evidence="4">
    <location>
        <begin position="483"/>
        <end position="497"/>
    </location>
</feature>
<keyword evidence="8" id="KW-1185">Reference proteome</keyword>
<dbReference type="InterPro" id="IPR011989">
    <property type="entry name" value="ARM-like"/>
</dbReference>
<feature type="compositionally biased region" description="Gly residues" evidence="4">
    <location>
        <begin position="553"/>
        <end position="567"/>
    </location>
</feature>
<dbReference type="InterPro" id="IPR052645">
    <property type="entry name" value="Pumilio_domain_protein"/>
</dbReference>
<feature type="compositionally biased region" description="Polar residues" evidence="4">
    <location>
        <begin position="324"/>
        <end position="334"/>
    </location>
</feature>
<feature type="region of interest" description="Disordered" evidence="4">
    <location>
        <begin position="251"/>
        <end position="276"/>
    </location>
</feature>
<dbReference type="InterPro" id="IPR000504">
    <property type="entry name" value="RRM_dom"/>
</dbReference>
<feature type="region of interest" description="Disordered" evidence="4">
    <location>
        <begin position="1"/>
        <end position="84"/>
    </location>
</feature>
<feature type="compositionally biased region" description="Pro residues" evidence="4">
    <location>
        <begin position="1"/>
        <end position="10"/>
    </location>
</feature>
<feature type="compositionally biased region" description="Low complexity" evidence="4">
    <location>
        <begin position="398"/>
        <end position="416"/>
    </location>
</feature>
<dbReference type="Proteomes" id="UP000274922">
    <property type="component" value="Unassembled WGS sequence"/>
</dbReference>
<dbReference type="InterPro" id="IPR016024">
    <property type="entry name" value="ARM-type_fold"/>
</dbReference>
<evidence type="ECO:0008006" key="9">
    <source>
        <dbReference type="Google" id="ProtNLM"/>
    </source>
</evidence>
<organism evidence="7 8">
    <name type="scientific">Caulochytrium protostelioides</name>
    <dbReference type="NCBI Taxonomy" id="1555241"/>
    <lineage>
        <taxon>Eukaryota</taxon>
        <taxon>Fungi</taxon>
        <taxon>Fungi incertae sedis</taxon>
        <taxon>Chytridiomycota</taxon>
        <taxon>Chytridiomycota incertae sedis</taxon>
        <taxon>Chytridiomycetes</taxon>
        <taxon>Caulochytriales</taxon>
        <taxon>Caulochytriaceae</taxon>
        <taxon>Caulochytrium</taxon>
    </lineage>
</organism>
<feature type="region of interest" description="Disordered" evidence="4">
    <location>
        <begin position="297"/>
        <end position="338"/>
    </location>
</feature>
<feature type="region of interest" description="Disordered" evidence="4">
    <location>
        <begin position="1281"/>
        <end position="1315"/>
    </location>
</feature>
<dbReference type="PANTHER" id="PTHR47093">
    <property type="entry name" value="PROTEIN JSN1-RELATED"/>
    <property type="match status" value="1"/>
</dbReference>
<name>A0A4P9XC05_9FUNG</name>
<feature type="compositionally biased region" description="Low complexity" evidence="4">
    <location>
        <begin position="297"/>
        <end position="323"/>
    </location>
</feature>
<feature type="compositionally biased region" description="Low complexity" evidence="4">
    <location>
        <begin position="1992"/>
        <end position="2013"/>
    </location>
</feature>
<feature type="compositionally biased region" description="Low complexity" evidence="4">
    <location>
        <begin position="1950"/>
        <end position="1971"/>
    </location>
</feature>
<evidence type="ECO:0000259" key="6">
    <source>
        <dbReference type="PROSITE" id="PS50303"/>
    </source>
</evidence>
<dbReference type="OrthoDB" id="2017782at2759"/>
<dbReference type="InterPro" id="IPR001313">
    <property type="entry name" value="Pumilio_RNA-bd_rpt"/>
</dbReference>
<evidence type="ECO:0000313" key="8">
    <source>
        <dbReference type="Proteomes" id="UP000274922"/>
    </source>
</evidence>
<dbReference type="GO" id="GO:0003723">
    <property type="term" value="F:RNA binding"/>
    <property type="evidence" value="ECO:0007669"/>
    <property type="project" value="UniProtKB-UniRule"/>
</dbReference>
<dbReference type="Pfam" id="PF00806">
    <property type="entry name" value="PUF"/>
    <property type="match status" value="3"/>
</dbReference>
<proteinExistence type="predicted"/>
<evidence type="ECO:0000256" key="4">
    <source>
        <dbReference type="SAM" id="MobiDB-lite"/>
    </source>
</evidence>
<evidence type="ECO:0000256" key="2">
    <source>
        <dbReference type="PROSITE-ProRule" id="PRU00176"/>
    </source>
</evidence>
<feature type="region of interest" description="Disordered" evidence="4">
    <location>
        <begin position="1402"/>
        <end position="1435"/>
    </location>
</feature>
<dbReference type="Pfam" id="PF00076">
    <property type="entry name" value="RRM_1"/>
    <property type="match status" value="2"/>
</dbReference>
<dbReference type="SUPFAM" id="SSF54928">
    <property type="entry name" value="RNA-binding domain, RBD"/>
    <property type="match status" value="2"/>
</dbReference>
<feature type="region of interest" description="Disordered" evidence="4">
    <location>
        <begin position="153"/>
        <end position="186"/>
    </location>
</feature>
<dbReference type="InterPro" id="IPR035979">
    <property type="entry name" value="RBD_domain_sf"/>
</dbReference>
<feature type="region of interest" description="Disordered" evidence="4">
    <location>
        <begin position="1108"/>
        <end position="1179"/>
    </location>
</feature>
<dbReference type="EMBL" id="ML014131">
    <property type="protein sequence ID" value="RKP02974.1"/>
    <property type="molecule type" value="Genomic_DNA"/>
</dbReference>
<feature type="region of interest" description="Disordered" evidence="4">
    <location>
        <begin position="1042"/>
        <end position="1064"/>
    </location>
</feature>
<feature type="compositionally biased region" description="Gly residues" evidence="4">
    <location>
        <begin position="1290"/>
        <end position="1315"/>
    </location>
</feature>
<feature type="region of interest" description="Disordered" evidence="4">
    <location>
        <begin position="1920"/>
        <end position="2013"/>
    </location>
</feature>
<feature type="compositionally biased region" description="Low complexity" evidence="4">
    <location>
        <begin position="1129"/>
        <end position="1172"/>
    </location>
</feature>
<evidence type="ECO:0000256" key="3">
    <source>
        <dbReference type="PROSITE-ProRule" id="PRU00317"/>
    </source>
</evidence>
<dbReference type="PROSITE" id="PS50302">
    <property type="entry name" value="PUM"/>
    <property type="match status" value="2"/>
</dbReference>
<feature type="compositionally biased region" description="Pro residues" evidence="4">
    <location>
        <begin position="1922"/>
        <end position="1932"/>
    </location>
</feature>
<feature type="repeat" description="Pumilio" evidence="3">
    <location>
        <begin position="1523"/>
        <end position="1559"/>
    </location>
</feature>
<feature type="compositionally biased region" description="Gly residues" evidence="4">
    <location>
        <begin position="865"/>
        <end position="877"/>
    </location>
</feature>